<dbReference type="EMBL" id="JAANBB010000142">
    <property type="protein sequence ID" value="KAF7548663.1"/>
    <property type="molecule type" value="Genomic_DNA"/>
</dbReference>
<evidence type="ECO:0000256" key="5">
    <source>
        <dbReference type="ARBA" id="ARBA00023187"/>
    </source>
</evidence>
<dbReference type="PANTHER" id="PTHR18934:SF109">
    <property type="entry name" value="ATP-DEPENDENT RNA HELICASE DHX15 HOMOLOG"/>
    <property type="match status" value="1"/>
</dbReference>
<accession>A0A9P5HE74</accession>
<evidence type="ECO:0000256" key="2">
    <source>
        <dbReference type="ARBA" id="ARBA00022664"/>
    </source>
</evidence>
<dbReference type="GO" id="GO:0006397">
    <property type="term" value="P:mRNA processing"/>
    <property type="evidence" value="ECO:0007669"/>
    <property type="project" value="UniProtKB-KW"/>
</dbReference>
<dbReference type="GO" id="GO:0003723">
    <property type="term" value="F:RNA binding"/>
    <property type="evidence" value="ECO:0007669"/>
    <property type="project" value="TreeGrafter"/>
</dbReference>
<evidence type="ECO:0000256" key="1">
    <source>
        <dbReference type="ARBA" id="ARBA00012552"/>
    </source>
</evidence>
<comment type="catalytic activity">
    <reaction evidence="6">
        <text>ATP + H2O = ADP + phosphate + H(+)</text>
        <dbReference type="Rhea" id="RHEA:13065"/>
        <dbReference type="ChEBI" id="CHEBI:15377"/>
        <dbReference type="ChEBI" id="CHEBI:15378"/>
        <dbReference type="ChEBI" id="CHEBI:30616"/>
        <dbReference type="ChEBI" id="CHEBI:43474"/>
        <dbReference type="ChEBI" id="CHEBI:456216"/>
        <dbReference type="EC" id="3.6.4.13"/>
    </reaction>
</comment>
<dbReference type="Gene3D" id="3.40.50.300">
    <property type="entry name" value="P-loop containing nucleotide triphosphate hydrolases"/>
    <property type="match status" value="1"/>
</dbReference>
<dbReference type="GO" id="GO:0016787">
    <property type="term" value="F:hydrolase activity"/>
    <property type="evidence" value="ECO:0007669"/>
    <property type="project" value="UniProtKB-KW"/>
</dbReference>
<comment type="caution">
    <text evidence="7">The sequence shown here is derived from an EMBL/GenBank/DDBJ whole genome shotgun (WGS) entry which is preliminary data.</text>
</comment>
<organism evidence="7 8">
    <name type="scientific">Cylindrodendrum hubeiense</name>
    <dbReference type="NCBI Taxonomy" id="595255"/>
    <lineage>
        <taxon>Eukaryota</taxon>
        <taxon>Fungi</taxon>
        <taxon>Dikarya</taxon>
        <taxon>Ascomycota</taxon>
        <taxon>Pezizomycotina</taxon>
        <taxon>Sordariomycetes</taxon>
        <taxon>Hypocreomycetidae</taxon>
        <taxon>Hypocreales</taxon>
        <taxon>Nectriaceae</taxon>
        <taxon>Cylindrodendrum</taxon>
    </lineage>
</organism>
<reference evidence="7" key="1">
    <citation type="submission" date="2020-03" db="EMBL/GenBank/DDBJ databases">
        <title>Draft Genome Sequence of Cylindrodendrum hubeiense.</title>
        <authorList>
            <person name="Buettner E."/>
            <person name="Kellner H."/>
        </authorList>
    </citation>
    <scope>NUCLEOTIDE SEQUENCE</scope>
    <source>
        <strain evidence="7">IHI 201604</strain>
    </source>
</reference>
<keyword evidence="3" id="KW-0378">Hydrolase</keyword>
<evidence type="ECO:0000313" key="7">
    <source>
        <dbReference type="EMBL" id="KAF7548663.1"/>
    </source>
</evidence>
<gene>
    <name evidence="7" type="ORF">G7Z17_g6899</name>
</gene>
<keyword evidence="8" id="KW-1185">Reference proteome</keyword>
<keyword evidence="4" id="KW-0067">ATP-binding</keyword>
<dbReference type="GO" id="GO:0008380">
    <property type="term" value="P:RNA splicing"/>
    <property type="evidence" value="ECO:0007669"/>
    <property type="project" value="UniProtKB-KW"/>
</dbReference>
<dbReference type="AlphaFoldDB" id="A0A9P5HE74"/>
<dbReference type="InterPro" id="IPR027417">
    <property type="entry name" value="P-loop_NTPase"/>
</dbReference>
<keyword evidence="2" id="KW-0507">mRNA processing</keyword>
<evidence type="ECO:0000256" key="4">
    <source>
        <dbReference type="ARBA" id="ARBA00022806"/>
    </source>
</evidence>
<name>A0A9P5HE74_9HYPO</name>
<sequence>MESILQHQATADQVRRLEDATQNPLTGNMWPDGHHNILQDRRRLPVYRRYQEIFDAYHQSQIIILSSETGLGKSTLVPQLLVYDEYASGLQIACTQPHRLAASELASRVRITLRSIFPGSQ</sequence>
<proteinExistence type="predicted"/>
<keyword evidence="4" id="KW-0547">Nucleotide-binding</keyword>
<dbReference type="Proteomes" id="UP000722485">
    <property type="component" value="Unassembled WGS sequence"/>
</dbReference>
<protein>
    <recommendedName>
        <fullName evidence="1">RNA helicase</fullName>
        <ecNumber evidence="1">3.6.4.13</ecNumber>
    </recommendedName>
</protein>
<evidence type="ECO:0000256" key="6">
    <source>
        <dbReference type="ARBA" id="ARBA00047984"/>
    </source>
</evidence>
<evidence type="ECO:0000256" key="3">
    <source>
        <dbReference type="ARBA" id="ARBA00022801"/>
    </source>
</evidence>
<dbReference type="SUPFAM" id="SSF52540">
    <property type="entry name" value="P-loop containing nucleoside triphosphate hydrolases"/>
    <property type="match status" value="1"/>
</dbReference>
<dbReference type="EC" id="3.6.4.13" evidence="1"/>
<dbReference type="GO" id="GO:0003724">
    <property type="term" value="F:RNA helicase activity"/>
    <property type="evidence" value="ECO:0007669"/>
    <property type="project" value="UniProtKB-EC"/>
</dbReference>
<dbReference type="OrthoDB" id="10253254at2759"/>
<keyword evidence="5" id="KW-0508">mRNA splicing</keyword>
<evidence type="ECO:0000313" key="8">
    <source>
        <dbReference type="Proteomes" id="UP000722485"/>
    </source>
</evidence>
<dbReference type="PANTHER" id="PTHR18934">
    <property type="entry name" value="ATP-DEPENDENT RNA HELICASE"/>
    <property type="match status" value="1"/>
</dbReference>
<keyword evidence="4" id="KW-0347">Helicase</keyword>